<evidence type="ECO:0000256" key="6">
    <source>
        <dbReference type="ARBA" id="ARBA00022967"/>
    </source>
</evidence>
<dbReference type="GO" id="GO:0008750">
    <property type="term" value="F:proton-translocating NAD(P)+ transhydrogenase activity"/>
    <property type="evidence" value="ECO:0007669"/>
    <property type="project" value="UniProtKB-EC"/>
</dbReference>
<dbReference type="AlphaFoldDB" id="G9EIS5"/>
<dbReference type="InterPro" id="IPR008143">
    <property type="entry name" value="Ala_DH/PNT_CS2"/>
</dbReference>
<dbReference type="EMBL" id="JH413793">
    <property type="protein sequence ID" value="EHL32843.1"/>
    <property type="molecule type" value="Genomic_DNA"/>
</dbReference>
<evidence type="ECO:0000256" key="3">
    <source>
        <dbReference type="ARBA" id="ARBA00012943"/>
    </source>
</evidence>
<name>G9EIS5_9GAMM</name>
<protein>
    <recommendedName>
        <fullName evidence="9">NAD(P) transhydrogenase subunit alpha part 1</fullName>
        <ecNumber evidence="3">7.1.1.1</ecNumber>
    </recommendedName>
    <alternativeName>
        <fullName evidence="11">Nicotinamide nucleotide transhydrogenase subunit alpha 1</fullName>
    </alternativeName>
    <alternativeName>
        <fullName evidence="10">Pyridine nucleotide transhydrogenase subunit alpha 1</fullName>
    </alternativeName>
</protein>
<dbReference type="InterPro" id="IPR007698">
    <property type="entry name" value="AlaDH/PNT_NAD(H)-bd"/>
</dbReference>
<evidence type="ECO:0000256" key="2">
    <source>
        <dbReference type="ARBA" id="ARBA00005689"/>
    </source>
</evidence>
<dbReference type="PROSITE" id="PS00837">
    <property type="entry name" value="ALADH_PNT_2"/>
    <property type="match status" value="1"/>
</dbReference>
<dbReference type="EC" id="7.1.1.1" evidence="3"/>
<evidence type="ECO:0000256" key="7">
    <source>
        <dbReference type="ARBA" id="ARBA00023027"/>
    </source>
</evidence>
<evidence type="ECO:0000256" key="9">
    <source>
        <dbReference type="ARBA" id="ARBA00071353"/>
    </source>
</evidence>
<keyword evidence="7" id="KW-0520">NAD</keyword>
<dbReference type="HOGENOM" id="CLU_003376_2_1_6"/>
<dbReference type="Gene3D" id="3.40.50.720">
    <property type="entry name" value="NAD(P)-binding Rossmann-like Domain"/>
    <property type="match status" value="2"/>
</dbReference>
<gene>
    <name evidence="14" type="ORF">LDG_5081</name>
</gene>
<dbReference type="SMART" id="SM01002">
    <property type="entry name" value="AlaDh_PNT_C"/>
    <property type="match status" value="1"/>
</dbReference>
<dbReference type="GO" id="GO:0005886">
    <property type="term" value="C:plasma membrane"/>
    <property type="evidence" value="ECO:0007669"/>
    <property type="project" value="TreeGrafter"/>
</dbReference>
<comment type="similarity">
    <text evidence="2">Belongs to the AlaDH/PNT family.</text>
</comment>
<dbReference type="InterPro" id="IPR007886">
    <property type="entry name" value="AlaDH/PNT_N"/>
</dbReference>
<dbReference type="RefSeq" id="WP_006869072.1">
    <property type="nucleotide sequence ID" value="NZ_JH413793.1"/>
</dbReference>
<dbReference type="PANTHER" id="PTHR10160">
    <property type="entry name" value="NAD(P) TRANSHYDROGENASE"/>
    <property type="match status" value="1"/>
</dbReference>
<evidence type="ECO:0000256" key="11">
    <source>
        <dbReference type="ARBA" id="ARBA00084087"/>
    </source>
</evidence>
<evidence type="ECO:0000256" key="5">
    <source>
        <dbReference type="ARBA" id="ARBA00022857"/>
    </source>
</evidence>
<comment type="catalytic activity">
    <reaction evidence="8">
        <text>NAD(+) + NADPH + H(+)(in) = NADH + NADP(+) + H(+)(out)</text>
        <dbReference type="Rhea" id="RHEA:47992"/>
        <dbReference type="ChEBI" id="CHEBI:15378"/>
        <dbReference type="ChEBI" id="CHEBI:57540"/>
        <dbReference type="ChEBI" id="CHEBI:57783"/>
        <dbReference type="ChEBI" id="CHEBI:57945"/>
        <dbReference type="ChEBI" id="CHEBI:58349"/>
        <dbReference type="EC" id="7.1.1.1"/>
    </reaction>
</comment>
<keyword evidence="6" id="KW-1278">Translocase</keyword>
<dbReference type="OrthoDB" id="9804592at2"/>
<dbReference type="CDD" id="cd05304">
    <property type="entry name" value="Rubrum_tdh"/>
    <property type="match status" value="1"/>
</dbReference>
<evidence type="ECO:0000256" key="8">
    <source>
        <dbReference type="ARBA" id="ARBA00048202"/>
    </source>
</evidence>
<sequence length="377" mass="40829">MIIATLLEKGRETRVAITPNSAKNYIKAGFEVHIEKNAGVAAGFSDKEYEHVGVHISNDRQKLLTETNILLCINEPDPKDLGGLPPGALIIGHIENEPQSKLIIWCKEKQITLLSMNLIPRISRAQSMDSLSSQANLAGYRAVLEATNQYHRAIPMMMTAAGMIQPAKVLILGAGVAGLQAIATAKRLGAVVYAFDVRRAAKEQVESLGAEFVEVSQGQDSETKGGYASETSDEYKKLQAELIDQYAKLADIVISTALIPGRKAPILLHKKTIAQMKPGSVVVDLATSRGGNCEVSTVDETIKYGEITIIGLSNMAGLVPTTASELYANNLAHLINLLASTPSELQFKPEDEIIQQAVLCHQGQYLPFQETKEKQNA</sequence>
<feature type="domain" description="Alanine dehydrogenase/pyridine nucleotide transhydrogenase N-terminal" evidence="13">
    <location>
        <begin position="4"/>
        <end position="138"/>
    </location>
</feature>
<evidence type="ECO:0000313" key="14">
    <source>
        <dbReference type="EMBL" id="EHL32843.1"/>
    </source>
</evidence>
<organism evidence="14 15">
    <name type="scientific">Legionella drancourtii LLAP12</name>
    <dbReference type="NCBI Taxonomy" id="658187"/>
    <lineage>
        <taxon>Bacteria</taxon>
        <taxon>Pseudomonadati</taxon>
        <taxon>Pseudomonadota</taxon>
        <taxon>Gammaproteobacteria</taxon>
        <taxon>Legionellales</taxon>
        <taxon>Legionellaceae</taxon>
        <taxon>Legionella</taxon>
    </lineage>
</organism>
<dbReference type="STRING" id="658187.LDG_5081"/>
<keyword evidence="5" id="KW-0521">NADP</keyword>
<dbReference type="SUPFAM" id="SSF52283">
    <property type="entry name" value="Formate/glycerate dehydrogenase catalytic domain-like"/>
    <property type="match status" value="1"/>
</dbReference>
<dbReference type="NCBIfam" id="NF006942">
    <property type="entry name" value="PRK09424.1"/>
    <property type="match status" value="1"/>
</dbReference>
<reference evidence="14 15" key="1">
    <citation type="journal article" date="2011" name="BMC Genomics">
        <title>Insight into cross-talk between intra-amoebal pathogens.</title>
        <authorList>
            <person name="Gimenez G."/>
            <person name="Bertelli C."/>
            <person name="Moliner C."/>
            <person name="Robert C."/>
            <person name="Raoult D."/>
            <person name="Fournier P.E."/>
            <person name="Greub G."/>
        </authorList>
    </citation>
    <scope>NUCLEOTIDE SEQUENCE [LARGE SCALE GENOMIC DNA]</scope>
    <source>
        <strain evidence="14 15">LLAP12</strain>
    </source>
</reference>
<dbReference type="Pfam" id="PF05222">
    <property type="entry name" value="AlaDh_PNT_N"/>
    <property type="match status" value="1"/>
</dbReference>
<dbReference type="InterPro" id="IPR036291">
    <property type="entry name" value="NAD(P)-bd_dom_sf"/>
</dbReference>
<keyword evidence="4" id="KW-0547">Nucleotide-binding</keyword>
<dbReference type="InParanoid" id="G9EIS5"/>
<keyword evidence="15" id="KW-1185">Reference proteome</keyword>
<evidence type="ECO:0000259" key="13">
    <source>
        <dbReference type="SMART" id="SM01003"/>
    </source>
</evidence>
<dbReference type="PANTHER" id="PTHR10160:SF19">
    <property type="entry name" value="PROTON-TRANSLOCATING NAD(P)(+) TRANSHYDROGENASE"/>
    <property type="match status" value="1"/>
</dbReference>
<evidence type="ECO:0000256" key="4">
    <source>
        <dbReference type="ARBA" id="ARBA00022741"/>
    </source>
</evidence>
<dbReference type="SMART" id="SM01003">
    <property type="entry name" value="AlaDh_PNT_N"/>
    <property type="match status" value="1"/>
</dbReference>
<dbReference type="Proteomes" id="UP000002770">
    <property type="component" value="Unassembled WGS sequence"/>
</dbReference>
<accession>G9EIS5</accession>
<dbReference type="FunCoup" id="G9EIS5">
    <property type="interactions" value="256"/>
</dbReference>
<evidence type="ECO:0000256" key="1">
    <source>
        <dbReference type="ARBA" id="ARBA00003943"/>
    </source>
</evidence>
<dbReference type="SUPFAM" id="SSF51735">
    <property type="entry name" value="NAD(P)-binding Rossmann-fold domains"/>
    <property type="match status" value="1"/>
</dbReference>
<dbReference type="eggNOG" id="COG3288">
    <property type="taxonomic scope" value="Bacteria"/>
</dbReference>
<dbReference type="GO" id="GO:0016491">
    <property type="term" value="F:oxidoreductase activity"/>
    <property type="evidence" value="ECO:0007669"/>
    <property type="project" value="InterPro"/>
</dbReference>
<dbReference type="GO" id="GO:0050661">
    <property type="term" value="F:NADP binding"/>
    <property type="evidence" value="ECO:0007669"/>
    <property type="project" value="TreeGrafter"/>
</dbReference>
<evidence type="ECO:0000313" key="15">
    <source>
        <dbReference type="Proteomes" id="UP000002770"/>
    </source>
</evidence>
<dbReference type="Pfam" id="PF01262">
    <property type="entry name" value="AlaDh_PNT_C"/>
    <property type="match status" value="1"/>
</dbReference>
<comment type="function">
    <text evidence="1">The transhydrogenation between NADH and NADP is coupled to respiration and ATP hydrolysis and functions as a proton pump across the membrane.</text>
</comment>
<proteinExistence type="inferred from homology"/>
<evidence type="ECO:0000256" key="10">
    <source>
        <dbReference type="ARBA" id="ARBA00076996"/>
    </source>
</evidence>
<evidence type="ECO:0000259" key="12">
    <source>
        <dbReference type="SMART" id="SM01002"/>
    </source>
</evidence>
<dbReference type="FunFam" id="3.40.50.720:FF:000188">
    <property type="entry name" value="NAD(P) transhydrogenase alpha subunit 1"/>
    <property type="match status" value="1"/>
</dbReference>
<feature type="domain" description="Alanine dehydrogenase/pyridine nucleotide transhydrogenase NAD(H)-binding" evidence="12">
    <location>
        <begin position="147"/>
        <end position="311"/>
    </location>
</feature>
<dbReference type="GO" id="GO:0006740">
    <property type="term" value="P:NADPH regeneration"/>
    <property type="evidence" value="ECO:0007669"/>
    <property type="project" value="TreeGrafter"/>
</dbReference>